<dbReference type="Pfam" id="PF05347">
    <property type="entry name" value="Complex1_LYR"/>
    <property type="match status" value="1"/>
</dbReference>
<evidence type="ECO:0000256" key="5">
    <source>
        <dbReference type="ARBA" id="ARBA00025430"/>
    </source>
</evidence>
<keyword evidence="4" id="KW-0143">Chaperone</keyword>
<reference evidence="10" key="2">
    <citation type="submission" date="2025-08" db="UniProtKB">
        <authorList>
            <consortium name="Ensembl"/>
        </authorList>
    </citation>
    <scope>IDENTIFICATION</scope>
</reference>
<dbReference type="GO" id="GO:0034551">
    <property type="term" value="P:mitochondrial respiratory chain complex III assembly"/>
    <property type="evidence" value="ECO:0007669"/>
    <property type="project" value="InterPro"/>
</dbReference>
<dbReference type="InterPro" id="IPR008011">
    <property type="entry name" value="Complex1_LYR_dom"/>
</dbReference>
<evidence type="ECO:0000256" key="1">
    <source>
        <dbReference type="ARBA" id="ARBA00004305"/>
    </source>
</evidence>
<feature type="domain" description="Complex 1 LYR protein" evidence="9">
    <location>
        <begin position="24"/>
        <end position="65"/>
    </location>
</feature>
<dbReference type="InterPro" id="IPR050435">
    <property type="entry name" value="MZM1/LYRM7"/>
</dbReference>
<sequence>MSAQRLLRIKVLAAFKDLHLARLQAFKGDSRALDAARVEINSNFRKNQDVSDPEKIEELITIAKDTAIILRRHVVQLESVAENRYKANITKDTFLLDNTEYQDTPEEKLLEFKRKKKGKKSCSDKDK</sequence>
<name>H2ZNQ1_CIOSA</name>
<reference evidence="10" key="3">
    <citation type="submission" date="2025-09" db="UniProtKB">
        <authorList>
            <consortium name="Ensembl"/>
        </authorList>
    </citation>
    <scope>IDENTIFICATION</scope>
</reference>
<dbReference type="Ensembl" id="ENSCSAVT00000019425.1">
    <property type="protein sequence ID" value="ENSCSAVP00000019217.1"/>
    <property type="gene ID" value="ENSCSAVG00000011286.1"/>
</dbReference>
<evidence type="ECO:0000313" key="10">
    <source>
        <dbReference type="Ensembl" id="ENSCSAVP00000019217.1"/>
    </source>
</evidence>
<protein>
    <recommendedName>
        <fullName evidence="7">Complex III assembly factor LYRM7</fullName>
    </recommendedName>
    <alternativeName>
        <fullName evidence="8">LYR motif-containing protein 7</fullName>
    </alternativeName>
</protein>
<comment type="similarity">
    <text evidence="2">Belongs to the complex I LYR family.</text>
</comment>
<dbReference type="CDD" id="cd20267">
    <property type="entry name" value="Complex1_LYR_LYRM7"/>
    <property type="match status" value="1"/>
</dbReference>
<keyword evidence="3" id="KW-0496">Mitochondrion</keyword>
<dbReference type="HOGENOM" id="CLU_147114_1_1_1"/>
<reference evidence="11" key="1">
    <citation type="submission" date="2003-08" db="EMBL/GenBank/DDBJ databases">
        <authorList>
            <person name="Birren B."/>
            <person name="Nusbaum C."/>
            <person name="Abebe A."/>
            <person name="Abouelleil A."/>
            <person name="Adekoya E."/>
            <person name="Ait-zahra M."/>
            <person name="Allen N."/>
            <person name="Allen T."/>
            <person name="An P."/>
            <person name="Anderson M."/>
            <person name="Anderson S."/>
            <person name="Arachchi H."/>
            <person name="Armbruster J."/>
            <person name="Bachantsang P."/>
            <person name="Baldwin J."/>
            <person name="Barry A."/>
            <person name="Bayul T."/>
            <person name="Blitshsteyn B."/>
            <person name="Bloom T."/>
            <person name="Blye J."/>
            <person name="Boguslavskiy L."/>
            <person name="Borowsky M."/>
            <person name="Boukhgalter B."/>
            <person name="Brunache A."/>
            <person name="Butler J."/>
            <person name="Calixte N."/>
            <person name="Calvo S."/>
            <person name="Camarata J."/>
            <person name="Campo K."/>
            <person name="Chang J."/>
            <person name="Cheshatsang Y."/>
            <person name="Citroen M."/>
            <person name="Collymore A."/>
            <person name="Considine T."/>
            <person name="Cook A."/>
            <person name="Cooke P."/>
            <person name="Corum B."/>
            <person name="Cuomo C."/>
            <person name="David R."/>
            <person name="Dawoe T."/>
            <person name="Degray S."/>
            <person name="Dodge S."/>
            <person name="Dooley K."/>
            <person name="Dorje P."/>
            <person name="Dorjee K."/>
            <person name="Dorris L."/>
            <person name="Duffey N."/>
            <person name="Dupes A."/>
            <person name="Elkins T."/>
            <person name="Engels R."/>
            <person name="Erickson J."/>
            <person name="Farina A."/>
            <person name="Faro S."/>
            <person name="Ferreira P."/>
            <person name="Fischer H."/>
            <person name="Fitzgerald M."/>
            <person name="Foley K."/>
            <person name="Gage D."/>
            <person name="Galagan J."/>
            <person name="Gearin G."/>
            <person name="Gnerre S."/>
            <person name="Gnirke A."/>
            <person name="Goyette A."/>
            <person name="Graham J."/>
            <person name="Grandbois E."/>
            <person name="Gyaltsen K."/>
            <person name="Hafez N."/>
            <person name="Hagopian D."/>
            <person name="Hagos B."/>
            <person name="Hall J."/>
            <person name="Hatcher B."/>
            <person name="Heller A."/>
            <person name="Higgins H."/>
            <person name="Honan T."/>
            <person name="Horn A."/>
            <person name="Houde N."/>
            <person name="Hughes L."/>
            <person name="Hulme W."/>
            <person name="Husby E."/>
            <person name="Iliev I."/>
            <person name="Jaffe D."/>
            <person name="Jones C."/>
            <person name="Kamal M."/>
            <person name="Kamat A."/>
            <person name="Kamvysselis M."/>
            <person name="Karlsson E."/>
            <person name="Kells C."/>
            <person name="Kieu A."/>
            <person name="Kisner P."/>
            <person name="Kodira C."/>
            <person name="Kulbokas E."/>
            <person name="Labutti K."/>
            <person name="Lama D."/>
            <person name="Landers T."/>
            <person name="Leger J."/>
            <person name="Levine S."/>
            <person name="Lewis D."/>
            <person name="Lewis T."/>
            <person name="Lindblad-toh K."/>
            <person name="Liu X."/>
            <person name="Lokyitsang T."/>
            <person name="Lokyitsang Y."/>
            <person name="Lucien O."/>
            <person name="Lui A."/>
            <person name="Ma L.J."/>
            <person name="Mabbitt R."/>
            <person name="Macdonald J."/>
            <person name="Maclean C."/>
            <person name="Major J."/>
            <person name="Manning J."/>
            <person name="Marabella R."/>
            <person name="Maru K."/>
            <person name="Matthews C."/>
            <person name="Mauceli E."/>
            <person name="Mccarthy M."/>
            <person name="Mcdonough S."/>
            <person name="Mcghee T."/>
            <person name="Meldrim J."/>
            <person name="Meneus L."/>
            <person name="Mesirov J."/>
            <person name="Mihalev A."/>
            <person name="Mihova T."/>
            <person name="Mikkelsen T."/>
            <person name="Mlenga V."/>
            <person name="Moru K."/>
            <person name="Mozes J."/>
            <person name="Mulrain L."/>
            <person name="Munson G."/>
            <person name="Naylor J."/>
            <person name="Newes C."/>
            <person name="Nguyen C."/>
            <person name="Nguyen N."/>
            <person name="Nguyen T."/>
            <person name="Nicol R."/>
            <person name="Nielsen C."/>
            <person name="Nizzari M."/>
            <person name="Norbu C."/>
            <person name="Norbu N."/>
            <person name="O'donnell P."/>
            <person name="Okoawo O."/>
            <person name="O'leary S."/>
            <person name="Omotosho B."/>
            <person name="O'neill K."/>
            <person name="Osman S."/>
            <person name="Parker S."/>
            <person name="Perrin D."/>
            <person name="Phunkhang P."/>
            <person name="Piqani B."/>
            <person name="Purcell S."/>
            <person name="Rachupka T."/>
            <person name="Ramasamy U."/>
            <person name="Rameau R."/>
            <person name="Ray V."/>
            <person name="Raymond C."/>
            <person name="Retta R."/>
            <person name="Richardson S."/>
            <person name="Rise C."/>
            <person name="Rodriguez J."/>
            <person name="Rogers J."/>
            <person name="Rogov P."/>
            <person name="Rutman M."/>
            <person name="Schupbach R."/>
            <person name="Seaman C."/>
            <person name="Settipalli S."/>
            <person name="Sharpe T."/>
            <person name="Sheridan J."/>
            <person name="Sherpa N."/>
            <person name="Shi J."/>
            <person name="Smirnov S."/>
            <person name="Smith C."/>
            <person name="Sougnez C."/>
            <person name="Spencer B."/>
            <person name="Stalker J."/>
            <person name="Stange-thomann N."/>
            <person name="Stavropoulos S."/>
            <person name="Stetson K."/>
            <person name="Stone C."/>
            <person name="Stone S."/>
            <person name="Stubbs M."/>
            <person name="Talamas J."/>
            <person name="Tchuinga P."/>
            <person name="Tenzing P."/>
            <person name="Tesfaye S."/>
            <person name="Theodore J."/>
            <person name="Thoulutsang Y."/>
            <person name="Topham K."/>
            <person name="Towey S."/>
            <person name="Tsamla T."/>
            <person name="Tsomo N."/>
            <person name="Vallee D."/>
            <person name="Vassiliev H."/>
            <person name="Venkataraman V."/>
            <person name="Vinson J."/>
            <person name="Vo A."/>
            <person name="Wade C."/>
            <person name="Wang S."/>
            <person name="Wangchuk T."/>
            <person name="Wangdi T."/>
            <person name="Whittaker C."/>
            <person name="Wilkinson J."/>
            <person name="Wu Y."/>
            <person name="Wyman D."/>
            <person name="Yadav S."/>
            <person name="Yang S."/>
            <person name="Yang X."/>
            <person name="Yeager S."/>
            <person name="Yee E."/>
            <person name="Young G."/>
            <person name="Zainoun J."/>
            <person name="Zembeck L."/>
            <person name="Zimmer A."/>
            <person name="Zody M."/>
            <person name="Lander E."/>
        </authorList>
    </citation>
    <scope>NUCLEOTIDE SEQUENCE [LARGE SCALE GENOMIC DNA]</scope>
</reference>
<comment type="subcellular location">
    <subcellularLocation>
        <location evidence="1">Mitochondrion matrix</location>
    </subcellularLocation>
</comment>
<dbReference type="Proteomes" id="UP000007875">
    <property type="component" value="Unassembled WGS sequence"/>
</dbReference>
<evidence type="ECO:0000313" key="11">
    <source>
        <dbReference type="Proteomes" id="UP000007875"/>
    </source>
</evidence>
<comment type="subunit">
    <text evidence="6">Interacts with UQCRFS1.</text>
</comment>
<dbReference type="AlphaFoldDB" id="H2ZNQ1"/>
<dbReference type="GeneTree" id="ENSGT00390000015784"/>
<dbReference type="InterPro" id="IPR045298">
    <property type="entry name" value="Complex1_LYR_LYRM7"/>
</dbReference>
<dbReference type="OMA" id="TRQYVFH"/>
<evidence type="ECO:0000256" key="3">
    <source>
        <dbReference type="ARBA" id="ARBA00023128"/>
    </source>
</evidence>
<proteinExistence type="inferred from homology"/>
<evidence type="ECO:0000256" key="4">
    <source>
        <dbReference type="ARBA" id="ARBA00023186"/>
    </source>
</evidence>
<accession>H2ZNQ1</accession>
<comment type="function">
    <text evidence="5">Assembly factor required for Rieske Fe-S protein UQCRFS1 incorporation into the cytochrome b-c1 (CIII) complex. Functions as a chaperone, binding to this subunit within the mitochondrial matrix and stabilizing it prior to its translocation and insertion into the late CIII dimeric intermediate within the mitochondrial inner membrane.</text>
</comment>
<evidence type="ECO:0000256" key="8">
    <source>
        <dbReference type="ARBA" id="ARBA00031830"/>
    </source>
</evidence>
<evidence type="ECO:0000256" key="7">
    <source>
        <dbReference type="ARBA" id="ARBA00026165"/>
    </source>
</evidence>
<keyword evidence="11" id="KW-1185">Reference proteome</keyword>
<dbReference type="PANTHER" id="PTHR46749:SF1">
    <property type="entry name" value="COMPLEX III ASSEMBLY FACTOR LYRM7"/>
    <property type="match status" value="1"/>
</dbReference>
<dbReference type="GO" id="GO:0044183">
    <property type="term" value="F:protein folding chaperone"/>
    <property type="evidence" value="ECO:0007669"/>
    <property type="project" value="TreeGrafter"/>
</dbReference>
<dbReference type="GO" id="GO:0005759">
    <property type="term" value="C:mitochondrial matrix"/>
    <property type="evidence" value="ECO:0007669"/>
    <property type="project" value="UniProtKB-SubCell"/>
</dbReference>
<evidence type="ECO:0000256" key="2">
    <source>
        <dbReference type="ARBA" id="ARBA00009508"/>
    </source>
</evidence>
<evidence type="ECO:0000259" key="9">
    <source>
        <dbReference type="Pfam" id="PF05347"/>
    </source>
</evidence>
<organism evidence="10 11">
    <name type="scientific">Ciona savignyi</name>
    <name type="common">Pacific transparent sea squirt</name>
    <dbReference type="NCBI Taxonomy" id="51511"/>
    <lineage>
        <taxon>Eukaryota</taxon>
        <taxon>Metazoa</taxon>
        <taxon>Chordata</taxon>
        <taxon>Tunicata</taxon>
        <taxon>Ascidiacea</taxon>
        <taxon>Phlebobranchia</taxon>
        <taxon>Cionidae</taxon>
        <taxon>Ciona</taxon>
    </lineage>
</organism>
<dbReference type="PANTHER" id="PTHR46749">
    <property type="entry name" value="COMPLEX III ASSEMBLY FACTOR LYRM7"/>
    <property type="match status" value="1"/>
</dbReference>
<evidence type="ECO:0000256" key="6">
    <source>
        <dbReference type="ARBA" id="ARBA00025809"/>
    </source>
</evidence>